<keyword evidence="2" id="KW-1185">Reference proteome</keyword>
<protein>
    <submittedName>
        <fullName evidence="1">Uncharacterized protein</fullName>
    </submittedName>
</protein>
<dbReference type="AlphaFoldDB" id="M7XWM8"/>
<dbReference type="Proteomes" id="UP000010953">
    <property type="component" value="Unassembled WGS sequence"/>
</dbReference>
<organism evidence="1 2">
    <name type="scientific">Mariniradius saccharolyticus AK6</name>
    <dbReference type="NCBI Taxonomy" id="1239962"/>
    <lineage>
        <taxon>Bacteria</taxon>
        <taxon>Pseudomonadati</taxon>
        <taxon>Bacteroidota</taxon>
        <taxon>Cytophagia</taxon>
        <taxon>Cytophagales</taxon>
        <taxon>Cyclobacteriaceae</taxon>
        <taxon>Mariniradius</taxon>
    </lineage>
</organism>
<gene>
    <name evidence="1" type="ORF">C943_00899</name>
</gene>
<sequence>MWITFKSQPGLYFALIFSPVAKKFPSKALEGNSAFIHIDS</sequence>
<name>M7XWM8_9BACT</name>
<evidence type="ECO:0000313" key="2">
    <source>
        <dbReference type="Proteomes" id="UP000010953"/>
    </source>
</evidence>
<reference evidence="1" key="1">
    <citation type="submission" date="2013-01" db="EMBL/GenBank/DDBJ databases">
        <title>Genome assembly of Mariniradius saccharolyticus AK6.</title>
        <authorList>
            <person name="Vaidya B."/>
            <person name="Khatri I."/>
            <person name="Tanuku N.R.S."/>
            <person name="Subramanian S."/>
            <person name="Pinnaka A."/>
        </authorList>
    </citation>
    <scope>NUCLEOTIDE SEQUENCE [LARGE SCALE GENOMIC DNA]</scope>
    <source>
        <strain evidence="1">AK6</strain>
    </source>
</reference>
<accession>M7XWM8</accession>
<evidence type="ECO:0000313" key="1">
    <source>
        <dbReference type="EMBL" id="EMS32892.1"/>
    </source>
</evidence>
<comment type="caution">
    <text evidence="1">The sequence shown here is derived from an EMBL/GenBank/DDBJ whole genome shotgun (WGS) entry which is preliminary data.</text>
</comment>
<proteinExistence type="predicted"/>
<dbReference type="EMBL" id="AMZY02000011">
    <property type="protein sequence ID" value="EMS32892.1"/>
    <property type="molecule type" value="Genomic_DNA"/>
</dbReference>
<dbReference type="InParanoid" id="M7XWM8"/>